<dbReference type="Pfam" id="PF05159">
    <property type="entry name" value="Capsule_synth"/>
    <property type="match status" value="1"/>
</dbReference>
<name>A0A9Y2ES19_9FIRM</name>
<organism evidence="1 2">
    <name type="scientific">Selenobaculum gibii</name>
    <dbReference type="NCBI Taxonomy" id="3054208"/>
    <lineage>
        <taxon>Bacteria</taxon>
        <taxon>Bacillati</taxon>
        <taxon>Bacillota</taxon>
        <taxon>Negativicutes</taxon>
        <taxon>Selenomonadales</taxon>
        <taxon>Selenomonadaceae</taxon>
        <taxon>Selenobaculum</taxon>
    </lineage>
</organism>
<gene>
    <name evidence="1" type="ORF">P3F81_10870</name>
</gene>
<keyword evidence="2" id="KW-1185">Reference proteome</keyword>
<dbReference type="KEGG" id="sgbi:P3F81_10870"/>
<evidence type="ECO:0000313" key="1">
    <source>
        <dbReference type="EMBL" id="WIW70383.1"/>
    </source>
</evidence>
<dbReference type="GO" id="GO:0015774">
    <property type="term" value="P:polysaccharide transport"/>
    <property type="evidence" value="ECO:0007669"/>
    <property type="project" value="InterPro"/>
</dbReference>
<reference evidence="1" key="1">
    <citation type="submission" date="2023-03" db="EMBL/GenBank/DDBJ databases">
        <title>Selenobaculum gbiensis gen. nov. sp. nov., a new bacterium isolated from the gut microbiota of IBD patient.</title>
        <authorList>
            <person name="Yeo S."/>
            <person name="Park H."/>
            <person name="Huh C.S."/>
        </authorList>
    </citation>
    <scope>NUCLEOTIDE SEQUENCE</scope>
    <source>
        <strain evidence="1">ICN-92133</strain>
    </source>
</reference>
<sequence length="516" mass="60003">MKILFWVPGGMKEILSVEGIIAKSLNFRGIETHAIICDGKYCACVRREIFNGYSYNVWSDLCERCCENNTEVLKKLGIEYSYVGDYISLEEFDIARKLSQQAKWDEIDSIEYHGINIGTNIKSSIYRYLQGHRLEKCSDNVMQEYVFSAYINAIASKKALDILKPEKLYMSHAIYVDWGPAVRMANKKGIPVIGWMSSYLASNFYFKVIRNVDVIDMHNIDGDNWSNIVEDNLSDENRNRLNEYIKRRYLDNISFDMGKFSKYSELSIIKAKYSFDNINPTWAIFTHVNWDSVTDYAPMLYKTFNEWIIDTITIIKKIKNVNFIIKIHPAEKWSNKNGSGIEDLIRIKFTDLPNNVKLIGADEKINPLNFYQMIDGGITVYGTAGLELSLFGKPVILAGTAHYGNKGFTYDANTIDEYKNLLMNTDKIAVLSETQIEYAKKYAYNYFIQRQIPLLIVKDDKTGWWKIHEDRLDNLLPGKDLIIDFLCNKIISDEEFIMDDEFLKKLEKEKYYEKYK</sequence>
<evidence type="ECO:0000313" key="2">
    <source>
        <dbReference type="Proteomes" id="UP001243623"/>
    </source>
</evidence>
<dbReference type="RefSeq" id="WP_147670162.1">
    <property type="nucleotide sequence ID" value="NZ_CP120678.1"/>
</dbReference>
<evidence type="ECO:0008006" key="3">
    <source>
        <dbReference type="Google" id="ProtNLM"/>
    </source>
</evidence>
<protein>
    <recommendedName>
        <fullName evidence="3">Capsule polysaccharide biosynthesis protein</fullName>
    </recommendedName>
</protein>
<accession>A0A9Y2ES19</accession>
<dbReference type="InterPro" id="IPR007833">
    <property type="entry name" value="Capsule_polysaccharide_synth"/>
</dbReference>
<dbReference type="Proteomes" id="UP001243623">
    <property type="component" value="Chromosome"/>
</dbReference>
<dbReference type="GO" id="GO:0000271">
    <property type="term" value="P:polysaccharide biosynthetic process"/>
    <property type="evidence" value="ECO:0007669"/>
    <property type="project" value="InterPro"/>
</dbReference>
<dbReference type="SUPFAM" id="SSF53756">
    <property type="entry name" value="UDP-Glycosyltransferase/glycogen phosphorylase"/>
    <property type="match status" value="1"/>
</dbReference>
<dbReference type="AlphaFoldDB" id="A0A9Y2ES19"/>
<dbReference type="EMBL" id="CP120678">
    <property type="protein sequence ID" value="WIW70383.1"/>
    <property type="molecule type" value="Genomic_DNA"/>
</dbReference>
<proteinExistence type="predicted"/>